<reference evidence="3 4" key="1">
    <citation type="submission" date="2020-08" db="EMBL/GenBank/DDBJ databases">
        <title>Genomic Encyclopedia of Type Strains, Phase IV (KMG-IV): sequencing the most valuable type-strain genomes for metagenomic binning, comparative biology and taxonomic classification.</title>
        <authorList>
            <person name="Goeker M."/>
        </authorList>
    </citation>
    <scope>NUCLEOTIDE SEQUENCE [LARGE SCALE GENOMIC DNA]</scope>
    <source>
        <strain evidence="3 4">DSM 19612</strain>
    </source>
</reference>
<name>A0A841Q2A9_9BACI</name>
<proteinExistence type="predicted"/>
<dbReference type="PROSITE" id="PS51257">
    <property type="entry name" value="PROKAR_LIPOPROTEIN"/>
    <property type="match status" value="1"/>
</dbReference>
<dbReference type="RefSeq" id="WP_174494988.1">
    <property type="nucleotide sequence ID" value="NZ_CADDWK010000002.1"/>
</dbReference>
<protein>
    <recommendedName>
        <fullName evidence="2">YtkA-like domain-containing protein</fullName>
    </recommendedName>
</protein>
<feature type="domain" description="YtkA-like" evidence="2">
    <location>
        <begin position="36"/>
        <end position="115"/>
    </location>
</feature>
<dbReference type="AlphaFoldDB" id="A0A841Q2A9"/>
<feature type="signal peptide" evidence="1">
    <location>
        <begin position="1"/>
        <end position="19"/>
    </location>
</feature>
<dbReference type="InterPro" id="IPR032693">
    <property type="entry name" value="YtkA-like_dom"/>
</dbReference>
<gene>
    <name evidence="3" type="ORF">HNQ94_000790</name>
</gene>
<evidence type="ECO:0000259" key="2">
    <source>
        <dbReference type="Pfam" id="PF13115"/>
    </source>
</evidence>
<evidence type="ECO:0000313" key="4">
    <source>
        <dbReference type="Proteomes" id="UP000581688"/>
    </source>
</evidence>
<dbReference type="EMBL" id="JACHGH010000002">
    <property type="protein sequence ID" value="MBB6452345.1"/>
    <property type="molecule type" value="Genomic_DNA"/>
</dbReference>
<dbReference type="Pfam" id="PF13115">
    <property type="entry name" value="YtkA"/>
    <property type="match status" value="1"/>
</dbReference>
<feature type="chain" id="PRO_5039071029" description="YtkA-like domain-containing protein" evidence="1">
    <location>
        <begin position="20"/>
        <end position="137"/>
    </location>
</feature>
<keyword evidence="4" id="KW-1185">Reference proteome</keyword>
<evidence type="ECO:0000313" key="3">
    <source>
        <dbReference type="EMBL" id="MBB6452345.1"/>
    </source>
</evidence>
<sequence length="137" mass="15363">MKKFMFLFGCLLFILTACNGSNNSNEDPDTQVKGATSEMLDVLIRVPETVTADEEVTIEALVTQGDDLVENADEVVFEVWRSGEDDREMMESIHQGDGVYSINTIFDEQGTYFVVAHATARNMHHMPRQEITVSAKQ</sequence>
<organism evidence="3 4">
    <name type="scientific">Salirhabdus euzebyi</name>
    <dbReference type="NCBI Taxonomy" id="394506"/>
    <lineage>
        <taxon>Bacteria</taxon>
        <taxon>Bacillati</taxon>
        <taxon>Bacillota</taxon>
        <taxon>Bacilli</taxon>
        <taxon>Bacillales</taxon>
        <taxon>Bacillaceae</taxon>
        <taxon>Salirhabdus</taxon>
    </lineage>
</organism>
<evidence type="ECO:0000256" key="1">
    <source>
        <dbReference type="SAM" id="SignalP"/>
    </source>
</evidence>
<keyword evidence="1" id="KW-0732">Signal</keyword>
<accession>A0A841Q2A9</accession>
<dbReference type="Proteomes" id="UP000581688">
    <property type="component" value="Unassembled WGS sequence"/>
</dbReference>
<comment type="caution">
    <text evidence="3">The sequence shown here is derived from an EMBL/GenBank/DDBJ whole genome shotgun (WGS) entry which is preliminary data.</text>
</comment>